<dbReference type="GO" id="GO:0034088">
    <property type="term" value="P:maintenance of mitotic sister chromatid cohesion"/>
    <property type="evidence" value="ECO:0007669"/>
    <property type="project" value="TreeGrafter"/>
</dbReference>
<dbReference type="GO" id="GO:0031390">
    <property type="term" value="C:Ctf18 RFC-like complex"/>
    <property type="evidence" value="ECO:0007669"/>
    <property type="project" value="InterPro"/>
</dbReference>
<gene>
    <name evidence="4" type="ORF">NQ314_000854</name>
</gene>
<evidence type="ECO:0000256" key="3">
    <source>
        <dbReference type="ARBA" id="ARBA00022705"/>
    </source>
</evidence>
<comment type="caution">
    <text evidence="4">The sequence shown here is derived from an EMBL/GenBank/DDBJ whole genome shotgun (WGS) entry which is preliminary data.</text>
</comment>
<dbReference type="AlphaFoldDB" id="A0AAV8ZVJ6"/>
<dbReference type="Proteomes" id="UP001162156">
    <property type="component" value="Unassembled WGS sequence"/>
</dbReference>
<organism evidence="4 5">
    <name type="scientific">Rhamnusium bicolor</name>
    <dbReference type="NCBI Taxonomy" id="1586634"/>
    <lineage>
        <taxon>Eukaryota</taxon>
        <taxon>Metazoa</taxon>
        <taxon>Ecdysozoa</taxon>
        <taxon>Arthropoda</taxon>
        <taxon>Hexapoda</taxon>
        <taxon>Insecta</taxon>
        <taxon>Pterygota</taxon>
        <taxon>Neoptera</taxon>
        <taxon>Endopterygota</taxon>
        <taxon>Coleoptera</taxon>
        <taxon>Polyphaga</taxon>
        <taxon>Cucujiformia</taxon>
        <taxon>Chrysomeloidea</taxon>
        <taxon>Cerambycidae</taxon>
        <taxon>Lepturinae</taxon>
        <taxon>Rhagiini</taxon>
        <taxon>Rhamnusium</taxon>
    </lineage>
</organism>
<dbReference type="GO" id="GO:0006260">
    <property type="term" value="P:DNA replication"/>
    <property type="evidence" value="ECO:0007669"/>
    <property type="project" value="UniProtKB-KW"/>
</dbReference>
<dbReference type="EMBL" id="JANEYF010000249">
    <property type="protein sequence ID" value="KAJ8971156.1"/>
    <property type="molecule type" value="Genomic_DNA"/>
</dbReference>
<name>A0AAV8ZVJ6_9CUCU</name>
<dbReference type="PANTHER" id="PTHR13395">
    <property type="entry name" value="SISTER CHROMATID COHESION PROTEIN DCC1-RELATED"/>
    <property type="match status" value="1"/>
</dbReference>
<reference evidence="4" key="1">
    <citation type="journal article" date="2023" name="Insect Mol. Biol.">
        <title>Genome sequencing provides insights into the evolution of gene families encoding plant cell wall-degrading enzymes in longhorned beetles.</title>
        <authorList>
            <person name="Shin N.R."/>
            <person name="Okamura Y."/>
            <person name="Kirsch R."/>
            <person name="Pauchet Y."/>
        </authorList>
    </citation>
    <scope>NUCLEOTIDE SEQUENCE</scope>
    <source>
        <strain evidence="4">RBIC_L_NR</strain>
    </source>
</reference>
<dbReference type="PANTHER" id="PTHR13395:SF6">
    <property type="entry name" value="SISTER CHROMATID COHESION PROTEIN DCC1"/>
    <property type="match status" value="1"/>
</dbReference>
<dbReference type="GO" id="GO:0000775">
    <property type="term" value="C:chromosome, centromeric region"/>
    <property type="evidence" value="ECO:0007669"/>
    <property type="project" value="TreeGrafter"/>
</dbReference>
<dbReference type="Pfam" id="PF09724">
    <property type="entry name" value="Dcc1"/>
    <property type="match status" value="1"/>
</dbReference>
<evidence type="ECO:0000313" key="4">
    <source>
        <dbReference type="EMBL" id="KAJ8971156.1"/>
    </source>
</evidence>
<comment type="similarity">
    <text evidence="1">Belongs to the DCC1 family.</text>
</comment>
<evidence type="ECO:0000313" key="5">
    <source>
        <dbReference type="Proteomes" id="UP001162156"/>
    </source>
</evidence>
<evidence type="ECO:0000256" key="2">
    <source>
        <dbReference type="ARBA" id="ARBA00017682"/>
    </source>
</evidence>
<keyword evidence="3" id="KW-0235">DNA replication</keyword>
<proteinExistence type="inferred from homology"/>
<sequence length="395" mass="45567">METSKERSLEEINEILNLAKLNESDVKCTSQVIYFTDKKLHENNYRLLQLDSHLLNEVCEGNTLYIKGNDDDEVVICSDNRTFHVTDAETSNSLLLVNNVIFGNNIKDNVDEGKKISKIEVCGIFYEYLEAVVGKPHLKRLIQLLQDCVYKGPELEFEVDKQKLITIEELNDIIQASSKEIEVALNSMNVVIIDEKVRLLDFEYHFRVLSYMLKLIDENSWQLDEIDYEETIDALGDLVPREVICCLFDKYADNSKIIDGLQLYRYKENEVCKFFAQVLLHGAGKFNLKDFLQAWKESVPEGMAPDEEMLYGIAIIDRKTNPNVVWAFDESSLPDNITERFKTLFETKEKWRVPEISPYIKCFATEKVDVNALLAKHARSSKVDGVKYYSAKHGK</sequence>
<accession>A0AAV8ZVJ6</accession>
<dbReference type="InterPro" id="IPR019128">
    <property type="entry name" value="Dcc1"/>
</dbReference>
<dbReference type="GO" id="GO:0000785">
    <property type="term" value="C:chromatin"/>
    <property type="evidence" value="ECO:0007669"/>
    <property type="project" value="TreeGrafter"/>
</dbReference>
<evidence type="ECO:0000256" key="1">
    <source>
        <dbReference type="ARBA" id="ARBA00007017"/>
    </source>
</evidence>
<keyword evidence="5" id="KW-1185">Reference proteome</keyword>
<protein>
    <recommendedName>
        <fullName evidence="2">Sister chromatid cohesion protein DCC1</fullName>
    </recommendedName>
</protein>